<dbReference type="PANTHER" id="PTHR11102:SF160">
    <property type="entry name" value="ERAD-ASSOCIATED E3 UBIQUITIN-PROTEIN LIGASE COMPONENT HRD3"/>
    <property type="match status" value="1"/>
</dbReference>
<dbReference type="PANTHER" id="PTHR11102">
    <property type="entry name" value="SEL-1-LIKE PROTEIN"/>
    <property type="match status" value="1"/>
</dbReference>
<sequence length="578" mass="65057">MSESDKTLQDCENQGVEAINTEEMKKARENYKKARSLLKENTTEKILEAKKFLESAANARYTHAEYLFGKYLVSGIKFEQDVSKGIEYLQSAASKDHNNAILLLAHLYEFGDIVTINDAMAVKYYTRASELNIQSANNVLGSFYEKGIHGLPKDTEQAIHYYKLAADNGYTLAMFNLSMILASKGDQTYLDYLYKAAEAGLPQAQFNVAIRRDIDKDTKIRYLKSAADSGLSRACYYYAMYTNDQDEKNKYMQLAAEKGYLKALPETAEIMKEKNPQKLRVLLQNVNSSEEDYPVDKSKSQLVLSQLIKEAEGKNYPESLYLRGIGNEDIKDLEAAAETGHRDAKILVSVMKQDIESIKENAKDEEDPAAVNNLAKLYEVGEGVEKDEEKAIELYKKASQKGSEVATFNLIRLLTSKGNIHEAIKVARKEYRTTNNSKSAFELAKVLIENNETEEGIEYLKQSVAKNNTHAMYYYAILLAKGNNVEKDMNQARDLFIKCADLDTTNGAYAFAAAKFSQFNARQKYLETAVNLGYPPAMLHTAKISHKSIAKPLLEKIVDNKDFPTVAEEAKKLLESMT</sequence>
<dbReference type="Pfam" id="PF08238">
    <property type="entry name" value="Sel1"/>
    <property type="match status" value="5"/>
</dbReference>
<dbReference type="VEuPathDB" id="TrichDB:TVAGG3_0359090"/>
<dbReference type="Proteomes" id="UP000001542">
    <property type="component" value="Unassembled WGS sequence"/>
</dbReference>
<accession>A2E8H0</accession>
<dbReference type="STRING" id="5722.A2E8H0"/>
<organism evidence="2 3">
    <name type="scientific">Trichomonas vaginalis (strain ATCC PRA-98 / G3)</name>
    <dbReference type="NCBI Taxonomy" id="412133"/>
    <lineage>
        <taxon>Eukaryota</taxon>
        <taxon>Metamonada</taxon>
        <taxon>Parabasalia</taxon>
        <taxon>Trichomonadida</taxon>
        <taxon>Trichomonadidae</taxon>
        <taxon>Trichomonas</taxon>
    </lineage>
</organism>
<dbReference type="RefSeq" id="XP_001323230.1">
    <property type="nucleotide sequence ID" value="XM_001323195.1"/>
</dbReference>
<evidence type="ECO:0000313" key="3">
    <source>
        <dbReference type="Proteomes" id="UP000001542"/>
    </source>
</evidence>
<dbReference type="SUPFAM" id="SSF81901">
    <property type="entry name" value="HCP-like"/>
    <property type="match status" value="3"/>
</dbReference>
<evidence type="ECO:0000256" key="1">
    <source>
        <dbReference type="ARBA" id="ARBA00038101"/>
    </source>
</evidence>
<gene>
    <name evidence="2" type="ORF">TVAG_410000</name>
</gene>
<dbReference type="AlphaFoldDB" id="A2E8H0"/>
<evidence type="ECO:0008006" key="4">
    <source>
        <dbReference type="Google" id="ProtNLM"/>
    </source>
</evidence>
<dbReference type="InterPro" id="IPR011990">
    <property type="entry name" value="TPR-like_helical_dom_sf"/>
</dbReference>
<reference evidence="2" key="2">
    <citation type="journal article" date="2007" name="Science">
        <title>Draft genome sequence of the sexually transmitted pathogen Trichomonas vaginalis.</title>
        <authorList>
            <person name="Carlton J.M."/>
            <person name="Hirt R.P."/>
            <person name="Silva J.C."/>
            <person name="Delcher A.L."/>
            <person name="Schatz M."/>
            <person name="Zhao Q."/>
            <person name="Wortman J.R."/>
            <person name="Bidwell S.L."/>
            <person name="Alsmark U.C.M."/>
            <person name="Besteiro S."/>
            <person name="Sicheritz-Ponten T."/>
            <person name="Noel C.J."/>
            <person name="Dacks J.B."/>
            <person name="Foster P.G."/>
            <person name="Simillion C."/>
            <person name="Van de Peer Y."/>
            <person name="Miranda-Saavedra D."/>
            <person name="Barton G.J."/>
            <person name="Westrop G.D."/>
            <person name="Mueller S."/>
            <person name="Dessi D."/>
            <person name="Fiori P.L."/>
            <person name="Ren Q."/>
            <person name="Paulsen I."/>
            <person name="Zhang H."/>
            <person name="Bastida-Corcuera F.D."/>
            <person name="Simoes-Barbosa A."/>
            <person name="Brown M.T."/>
            <person name="Hayes R.D."/>
            <person name="Mukherjee M."/>
            <person name="Okumura C.Y."/>
            <person name="Schneider R."/>
            <person name="Smith A.J."/>
            <person name="Vanacova S."/>
            <person name="Villalvazo M."/>
            <person name="Haas B.J."/>
            <person name="Pertea M."/>
            <person name="Feldblyum T.V."/>
            <person name="Utterback T.R."/>
            <person name="Shu C.L."/>
            <person name="Osoegawa K."/>
            <person name="de Jong P.J."/>
            <person name="Hrdy I."/>
            <person name="Horvathova L."/>
            <person name="Zubacova Z."/>
            <person name="Dolezal P."/>
            <person name="Malik S.B."/>
            <person name="Logsdon J.M. Jr."/>
            <person name="Henze K."/>
            <person name="Gupta A."/>
            <person name="Wang C.C."/>
            <person name="Dunne R.L."/>
            <person name="Upcroft J.A."/>
            <person name="Upcroft P."/>
            <person name="White O."/>
            <person name="Salzberg S.L."/>
            <person name="Tang P."/>
            <person name="Chiu C.-H."/>
            <person name="Lee Y.-S."/>
            <person name="Embley T.M."/>
            <person name="Coombs G.H."/>
            <person name="Mottram J.C."/>
            <person name="Tachezy J."/>
            <person name="Fraser-Liggett C.M."/>
            <person name="Johnson P.J."/>
        </authorList>
    </citation>
    <scope>NUCLEOTIDE SEQUENCE [LARGE SCALE GENOMIC DNA]</scope>
    <source>
        <strain evidence="2">G3</strain>
    </source>
</reference>
<dbReference type="InParanoid" id="A2E8H0"/>
<comment type="similarity">
    <text evidence="1">Belongs to the sel-1 family.</text>
</comment>
<protein>
    <recommendedName>
        <fullName evidence="4">TPR repeat protein</fullName>
    </recommendedName>
</protein>
<name>A2E8H0_TRIV3</name>
<dbReference type="OrthoDB" id="272077at2759"/>
<dbReference type="KEGG" id="tva:4768943"/>
<dbReference type="EMBL" id="DS113327">
    <property type="protein sequence ID" value="EAY11007.1"/>
    <property type="molecule type" value="Genomic_DNA"/>
</dbReference>
<dbReference type="eggNOG" id="KOG1550">
    <property type="taxonomic scope" value="Eukaryota"/>
</dbReference>
<proteinExistence type="inferred from homology"/>
<dbReference type="Gene3D" id="1.25.40.10">
    <property type="entry name" value="Tetratricopeptide repeat domain"/>
    <property type="match status" value="2"/>
</dbReference>
<dbReference type="InterPro" id="IPR006597">
    <property type="entry name" value="Sel1-like"/>
</dbReference>
<dbReference type="VEuPathDB" id="TrichDB:TVAG_410000"/>
<reference evidence="2" key="1">
    <citation type="submission" date="2006-10" db="EMBL/GenBank/DDBJ databases">
        <authorList>
            <person name="Amadeo P."/>
            <person name="Zhao Q."/>
            <person name="Wortman J."/>
            <person name="Fraser-Liggett C."/>
            <person name="Carlton J."/>
        </authorList>
    </citation>
    <scope>NUCLEOTIDE SEQUENCE</scope>
    <source>
        <strain evidence="2">G3</strain>
    </source>
</reference>
<keyword evidence="3" id="KW-1185">Reference proteome</keyword>
<evidence type="ECO:0000313" key="2">
    <source>
        <dbReference type="EMBL" id="EAY11007.1"/>
    </source>
</evidence>
<dbReference type="InterPro" id="IPR050767">
    <property type="entry name" value="Sel1_AlgK"/>
</dbReference>
<dbReference type="SMR" id="A2E8H0"/>
<dbReference type="SMART" id="SM00671">
    <property type="entry name" value="SEL1"/>
    <property type="match status" value="7"/>
</dbReference>